<keyword evidence="6 7" id="KW-1160">Virus entry into host cell</keyword>
<evidence type="ECO:0000256" key="3">
    <source>
        <dbReference type="ARBA" id="ARBA00022804"/>
    </source>
</evidence>
<comment type="function">
    <text evidence="7 8">Forms an icosahedral capsid with a T=7 symmetry and a 50 nm diameter. The capsid is composed of 72 pentamers linked to each other by disulfide bonds and associated with L2 proteins. Binds to heparan sulfate proteoglycans on cell surface of basal layer keratinocytes to provide initial virion attachment. This binding mediates a conformational change in the virus capsid that facilitates efficient infection. The virion enters the host cell via endocytosis. During virus trafficking, L1 protein dissociates from the viral DNA and the genomic DNA is released to the host nucleus. The virion assembly takes place within the cell nucleus. Encapsulates the genomic DNA together with protein L2.</text>
</comment>
<keyword evidence="1 7" id="KW-0167">Capsid protein</keyword>
<dbReference type="InterPro" id="IPR002210">
    <property type="entry name" value="Capsid_L1_Papillomavir"/>
</dbReference>
<evidence type="ECO:0000256" key="7">
    <source>
        <dbReference type="HAMAP-Rule" id="MF_04002"/>
    </source>
</evidence>
<reference evidence="10" key="1">
    <citation type="journal article" date="2018" name="Nat. Med.">
        <title>Expanded skin virome in DOCK8-deficient patients.</title>
        <authorList>
            <consortium name="NISC Comparative Sequencing Program"/>
            <person name="Tirosh O."/>
            <person name="Conlan S."/>
            <person name="Deming C."/>
            <person name="Lee-Lin S.Q."/>
            <person name="Huang X."/>
            <person name="Su H.C."/>
            <person name="Freeman A.F."/>
            <person name="Segre J.A."/>
            <person name="Kong H.H."/>
        </authorList>
    </citation>
    <scope>NUCLEOTIDE SEQUENCE</scope>
    <source>
        <strain evidence="10">HPV-mSK_134</strain>
    </source>
</reference>
<dbReference type="EMBL" id="MH777276">
    <property type="protein sequence ID" value="AYA94126.1"/>
    <property type="molecule type" value="Genomic_DNA"/>
</dbReference>
<dbReference type="Gene3D" id="2.60.175.20">
    <property type="entry name" value="Major capsid L1 (late) superfamily, Papillomavirus"/>
    <property type="match status" value="2"/>
</dbReference>
<sequence length="540" mass="61932">MITYTILMYIEKDENVKSLHFDFLQMALWLPSNGKLYLPPTKPTPRVLHTDEYIRPTNVYFCASTDRLLTVGHPYFPIKNPADNNKIDVPKVSGSQYRVFRFKLPDPNKFALVDQSLYNPEQERLVWRLKAVELGRGGPLGIGVSGHPYFNKFIDVENPNDYPPAQTDDNRLDMAMEPKHNQIFIVGCVPPIGEHWDKAKSCNENPDPGTCPPIQLVNSPIEDGDMCDSGFGAVNFDNLCEDRSSFPLDLINETSKFPDFLKMNKDPYGDHIFFYGLREQLYARHYGARGGSMGDTIPIEPGEYFYSPKSNVPQNTISSHVYFTTVSGSLNSSESQIFNRPYFLQRAQGPNNGICWNEDLFITVLDTTRNTNFNISVYKQQPPLTRNNYSYTAADFNQFLRHVEEYEFEFVVQLCKVPLTADILAHLNVMNSNILDHWNLAFVPPAPTGIEDAYRYIQSLATRCPTENPKTEPEDPYKNLHFWEVDMTDRFSSELSQSYLGRRFLYQMGMINGTKRIRTDITTNSSTRSKRTAKRRKTKA</sequence>
<keyword evidence="7" id="KW-1164">Virus endocytosis by host</keyword>
<evidence type="ECO:0000256" key="8">
    <source>
        <dbReference type="RuleBase" id="RU361248"/>
    </source>
</evidence>
<keyword evidence="7" id="KW-1048">Host nucleus</keyword>
<dbReference type="HAMAP" id="MF_04002">
    <property type="entry name" value="PPV_L1"/>
    <property type="match status" value="1"/>
</dbReference>
<keyword evidence="7" id="KW-1015">Disulfide bond</keyword>
<dbReference type="GO" id="GO:0019062">
    <property type="term" value="P:virion attachment to host cell"/>
    <property type="evidence" value="ECO:0007669"/>
    <property type="project" value="UniProtKB-UniRule"/>
</dbReference>
<evidence type="ECO:0000313" key="10">
    <source>
        <dbReference type="EMBL" id="AYA94126.1"/>
    </source>
</evidence>
<feature type="region of interest" description="Disordered" evidence="9">
    <location>
        <begin position="519"/>
        <end position="540"/>
    </location>
</feature>
<dbReference type="GO" id="GO:0039620">
    <property type="term" value="C:T=7 icosahedral viral capsid"/>
    <property type="evidence" value="ECO:0007669"/>
    <property type="project" value="UniProtKB-UniRule"/>
</dbReference>
<comment type="similarity">
    <text evidence="7 8">Belongs to the papillomaviridae L1 protein family.</text>
</comment>
<comment type="subunit">
    <text evidence="7">Self-assembles into homopentamers. The capsid has an icosahedral symmetry and consists of 72 capsomers, with each capsomer being a pentamer of L1. Interacts with the minor capsid protein L2; this interaction is necessary for viral genome encapsidation. Interacts with protein E2; this interaction enhances E2-dependent replication and transcription activation.</text>
</comment>
<evidence type="ECO:0000256" key="1">
    <source>
        <dbReference type="ARBA" id="ARBA00022561"/>
    </source>
</evidence>
<feature type="disulfide bond" description="Interchain (with Cys-464)" evidence="7">
    <location>
        <position position="202"/>
    </location>
</feature>
<feature type="compositionally biased region" description="Basic residues" evidence="9">
    <location>
        <begin position="528"/>
        <end position="540"/>
    </location>
</feature>
<dbReference type="SUPFAM" id="SSF88648">
    <property type="entry name" value="Group I dsDNA viruses"/>
    <property type="match status" value="1"/>
</dbReference>
<comment type="subcellular location">
    <subcellularLocation>
        <location evidence="7">Virion</location>
    </subcellularLocation>
    <subcellularLocation>
        <location evidence="7">Host nucleus</location>
    </subcellularLocation>
</comment>
<keyword evidence="7" id="KW-1162">Viral penetration into host cytoplasm</keyword>
<dbReference type="InterPro" id="IPR011222">
    <property type="entry name" value="dsDNA_vir_gr_I_capsid"/>
</dbReference>
<dbReference type="Pfam" id="PF00500">
    <property type="entry name" value="Late_protein_L1"/>
    <property type="match status" value="1"/>
</dbReference>
<gene>
    <name evidence="7 8" type="primary">L1</name>
</gene>
<feature type="disulfide bond" description="Interchain (with Cys-202)" evidence="7">
    <location>
        <position position="464"/>
    </location>
</feature>
<evidence type="ECO:0000256" key="6">
    <source>
        <dbReference type="ARBA" id="ARBA00023296"/>
    </source>
</evidence>
<proteinExistence type="inferred from homology"/>
<keyword evidence="8" id="KW-1145">T=7 icosahedral capsid protein</keyword>
<name>A0A385PM44_9PAPI</name>
<accession>A0A385PM44</accession>
<keyword evidence="5 7" id="KW-0426">Late protein</keyword>
<dbReference type="InterPro" id="IPR036973">
    <property type="entry name" value="Capsid_L1_sf_Papillomavir"/>
</dbReference>
<keyword evidence="4 7" id="KW-0946">Virion</keyword>
<dbReference type="PRINTS" id="PR00865">
    <property type="entry name" value="HPVCAPSIDL1"/>
</dbReference>
<evidence type="ECO:0000256" key="9">
    <source>
        <dbReference type="SAM" id="MobiDB-lite"/>
    </source>
</evidence>
<keyword evidence="2 7" id="KW-0945">Host-virus interaction</keyword>
<evidence type="ECO:0000256" key="2">
    <source>
        <dbReference type="ARBA" id="ARBA00022581"/>
    </source>
</evidence>
<protein>
    <recommendedName>
        <fullName evidence="7 8">Major capsid protein L1</fullName>
    </recommendedName>
</protein>
<keyword evidence="3 7" id="KW-1161">Viral attachment to host cell</keyword>
<dbReference type="GO" id="GO:0042025">
    <property type="term" value="C:host cell nucleus"/>
    <property type="evidence" value="ECO:0007669"/>
    <property type="project" value="UniProtKB-SubCell"/>
</dbReference>
<dbReference type="GO" id="GO:0075509">
    <property type="term" value="P:endocytosis involved in viral entry into host cell"/>
    <property type="evidence" value="ECO:0007669"/>
    <property type="project" value="UniProtKB-KW"/>
</dbReference>
<evidence type="ECO:0000256" key="4">
    <source>
        <dbReference type="ARBA" id="ARBA00022844"/>
    </source>
</evidence>
<dbReference type="GO" id="GO:0005198">
    <property type="term" value="F:structural molecule activity"/>
    <property type="evidence" value="ECO:0007669"/>
    <property type="project" value="UniProtKB-UniRule"/>
</dbReference>
<organism evidence="10">
    <name type="scientific">Human papillomavirus</name>
    <dbReference type="NCBI Taxonomy" id="10566"/>
    <lineage>
        <taxon>Viruses</taxon>
        <taxon>Monodnaviria</taxon>
        <taxon>Shotokuvirae</taxon>
        <taxon>Cossaviricota</taxon>
        <taxon>Papovaviricetes</taxon>
        <taxon>Zurhausenvirales</taxon>
        <taxon>Papillomaviridae</taxon>
    </lineage>
</organism>
<evidence type="ECO:0000256" key="5">
    <source>
        <dbReference type="ARBA" id="ARBA00022921"/>
    </source>
</evidence>